<evidence type="ECO:0000256" key="3">
    <source>
        <dbReference type="SAM" id="MobiDB-lite"/>
    </source>
</evidence>
<evidence type="ECO:0000313" key="6">
    <source>
        <dbReference type="EMBL" id="MFC0386723.1"/>
    </source>
</evidence>
<organism evidence="6 7">
    <name type="scientific">Muricoccus vinaceus</name>
    <dbReference type="NCBI Taxonomy" id="424704"/>
    <lineage>
        <taxon>Bacteria</taxon>
        <taxon>Pseudomonadati</taxon>
        <taxon>Pseudomonadota</taxon>
        <taxon>Alphaproteobacteria</taxon>
        <taxon>Acetobacterales</taxon>
        <taxon>Roseomonadaceae</taxon>
        <taxon>Muricoccus</taxon>
    </lineage>
</organism>
<reference evidence="6 7" key="1">
    <citation type="submission" date="2024-09" db="EMBL/GenBank/DDBJ databases">
        <authorList>
            <person name="Sun Q."/>
            <person name="Mori K."/>
        </authorList>
    </citation>
    <scope>NUCLEOTIDE SEQUENCE [LARGE SCALE GENOMIC DNA]</scope>
    <source>
        <strain evidence="6 7">CCM 7468</strain>
    </source>
</reference>
<comment type="caution">
    <text evidence="6">The sequence shown here is derived from an EMBL/GenBank/DDBJ whole genome shotgun (WGS) entry which is preliminary data.</text>
</comment>
<dbReference type="EMBL" id="JBHLVZ010000037">
    <property type="protein sequence ID" value="MFC0386723.1"/>
    <property type="molecule type" value="Genomic_DNA"/>
</dbReference>
<name>A0ABV6ISY4_9PROT</name>
<proteinExistence type="predicted"/>
<evidence type="ECO:0000256" key="4">
    <source>
        <dbReference type="SAM" id="SignalP"/>
    </source>
</evidence>
<evidence type="ECO:0000256" key="2">
    <source>
        <dbReference type="ARBA" id="ARBA00023239"/>
    </source>
</evidence>
<feature type="region of interest" description="Disordered" evidence="3">
    <location>
        <begin position="109"/>
        <end position="136"/>
    </location>
</feature>
<sequence>MLLRRVALILCCMLWWPGAGPVLAEAARGGGPAPRPGVHAPRPMAQAQRPAGKPQAARSRPAASRALVRAVRPTARPPAPAGAAARAAPIAVPAGAAVARQGVPPLGGPFLPAPAPSGEPGRCEAPPSPVRNLESTGFYMDPAFSRPDLTRMRADGEAARPLRDWLALVQRAVARHRAGEAGAAACALEALDQWAKNDALLGAFNLQGGYHRKMVLSGAALSFLAIRDAPGLDAVRLGRTARWLGAVAEAVRPHYDRKSVAIISDIRNHEAAWAGLAVAAAGIANRDRAQLDWGIARLRAQLAQVDERGVLPQEAKRGAMALRYHLLAFDAVAALERLASANGIALTDGERAAYGRLRDLCLAAARDPLRMEAIAEAAQSDIWVGEGGPLAEADGLEIAAAAAPDALLEEALAPSRPFSSPWLGGVVTGWWKGGAAGAPPLTPTARDGP</sequence>
<dbReference type="RefSeq" id="WP_377051467.1">
    <property type="nucleotide sequence ID" value="NZ_JBHLVZ010000037.1"/>
</dbReference>
<keyword evidence="1 4" id="KW-0732">Signal</keyword>
<evidence type="ECO:0000313" key="7">
    <source>
        <dbReference type="Proteomes" id="UP001589789"/>
    </source>
</evidence>
<dbReference type="InterPro" id="IPR008397">
    <property type="entry name" value="Alginate_lyase_dom"/>
</dbReference>
<feature type="compositionally biased region" description="Low complexity" evidence="3">
    <location>
        <begin position="36"/>
        <end position="67"/>
    </location>
</feature>
<dbReference type="Gene3D" id="1.50.10.100">
    <property type="entry name" value="Chondroitin AC/alginate lyase"/>
    <property type="match status" value="1"/>
</dbReference>
<keyword evidence="2 6" id="KW-0456">Lyase</keyword>
<dbReference type="Proteomes" id="UP001589789">
    <property type="component" value="Unassembled WGS sequence"/>
</dbReference>
<dbReference type="SUPFAM" id="SSF48230">
    <property type="entry name" value="Chondroitin AC/alginate lyase"/>
    <property type="match status" value="1"/>
</dbReference>
<dbReference type="Pfam" id="PF05426">
    <property type="entry name" value="Alginate_lyase"/>
    <property type="match status" value="1"/>
</dbReference>
<feature type="domain" description="Alginate lyase" evidence="5">
    <location>
        <begin position="177"/>
        <end position="368"/>
    </location>
</feature>
<keyword evidence="7" id="KW-1185">Reference proteome</keyword>
<gene>
    <name evidence="6" type="ORF">ACFFIC_14380</name>
</gene>
<feature type="region of interest" description="Disordered" evidence="3">
    <location>
        <begin position="27"/>
        <end position="67"/>
    </location>
</feature>
<evidence type="ECO:0000256" key="1">
    <source>
        <dbReference type="ARBA" id="ARBA00022729"/>
    </source>
</evidence>
<feature type="signal peptide" evidence="4">
    <location>
        <begin position="1"/>
        <end position="24"/>
    </location>
</feature>
<accession>A0ABV6ISY4</accession>
<dbReference type="InterPro" id="IPR008929">
    <property type="entry name" value="Chondroitin_lyas"/>
</dbReference>
<dbReference type="GO" id="GO:0016829">
    <property type="term" value="F:lyase activity"/>
    <property type="evidence" value="ECO:0007669"/>
    <property type="project" value="UniProtKB-KW"/>
</dbReference>
<feature type="chain" id="PRO_5045061437" evidence="4">
    <location>
        <begin position="25"/>
        <end position="449"/>
    </location>
</feature>
<evidence type="ECO:0000259" key="5">
    <source>
        <dbReference type="Pfam" id="PF05426"/>
    </source>
</evidence>
<protein>
    <submittedName>
        <fullName evidence="6">Alginate lyase family protein</fullName>
    </submittedName>
</protein>